<evidence type="ECO:0000259" key="13">
    <source>
        <dbReference type="PROSITE" id="PS51749"/>
    </source>
</evidence>
<evidence type="ECO:0000256" key="5">
    <source>
        <dbReference type="ARBA" id="ARBA00022801"/>
    </source>
</evidence>
<dbReference type="Gene3D" id="3.30.420.10">
    <property type="entry name" value="Ribonuclease H-like superfamily/Ribonuclease H"/>
    <property type="match status" value="3"/>
</dbReference>
<keyword evidence="4 12" id="KW-0255">Endonuclease</keyword>
<dbReference type="InterPro" id="IPR032239">
    <property type="entry name" value="Cas9-BH"/>
</dbReference>
<gene>
    <name evidence="12 14" type="primary">cas9</name>
    <name evidence="14" type="synonym">csn1</name>
    <name evidence="14" type="ORF">ACFFUR_00080</name>
</gene>
<feature type="binding site" evidence="12">
    <location>
        <position position="745"/>
    </location>
    <ligand>
        <name>Mg(2+)</name>
        <dbReference type="ChEBI" id="CHEBI:18420"/>
        <label>1</label>
    </ligand>
</feature>
<feature type="binding site" evidence="12">
    <location>
        <position position="745"/>
    </location>
    <ligand>
        <name>Mg(2+)</name>
        <dbReference type="ChEBI" id="CHEBI:18420"/>
        <label>2</label>
    </ligand>
</feature>
<comment type="domain">
    <text evidence="12">Has 2 endonuclease domains. The discontinuous RuvC-like domain cleaves the target DNA noncomplementary to crRNA while the HNH nuclease domain cleaves the target DNA complementary to crRNA.</text>
</comment>
<dbReference type="NCBIfam" id="TIGR01865">
    <property type="entry name" value="cas_Csn1"/>
    <property type="match status" value="1"/>
</dbReference>
<keyword evidence="10" id="KW-0464">Manganese</keyword>
<evidence type="ECO:0000313" key="15">
    <source>
        <dbReference type="Proteomes" id="UP001589654"/>
    </source>
</evidence>
<evidence type="ECO:0000256" key="10">
    <source>
        <dbReference type="ARBA" id="ARBA00023211"/>
    </source>
</evidence>
<keyword evidence="5 12" id="KW-0378">Hydrolase</keyword>
<comment type="subunit">
    <text evidence="11 12">Monomer. Binds crRNA and tracrRNA.</text>
</comment>
<dbReference type="EC" id="3.1.-.-" evidence="12"/>
<name>A0ABV5J048_9BACT</name>
<evidence type="ECO:0000256" key="3">
    <source>
        <dbReference type="ARBA" id="ARBA00022723"/>
    </source>
</evidence>
<keyword evidence="6 12" id="KW-0460">Magnesium</keyword>
<dbReference type="InterPro" id="IPR036397">
    <property type="entry name" value="RNaseH_sf"/>
</dbReference>
<feature type="active site" description="For RuvC-like nuclease domain" evidence="12">
    <location>
        <position position="8"/>
    </location>
</feature>
<evidence type="ECO:0000256" key="9">
    <source>
        <dbReference type="ARBA" id="ARBA00023125"/>
    </source>
</evidence>
<feature type="active site" description="Proton acceptor for HNH nuclease domain" evidence="12">
    <location>
        <position position="863"/>
    </location>
</feature>
<sequence>MKRILGLDLGTNSIGWALVAQNFEEKQGEILGMGSRIIPMSQDILGEFGKGNSVSQTAERTGFRGTRRLRERHLLRRERLHRILNILGFLPKHYSSQIDFENRLGKFKREMEPKLAFNNKEFIFKKSFEEMLVDFKKCQPQLLEEGKLIPYDWTIYFLRKKALSQKIEKEELAWVILNFNQKRGYYQFRGEEEEENPNKLVEFYSLKIIDIKAEETNKKGETWYSLILENGWVYRRSSKTDLYDWKDKVRDFIVTTDLDEDGSIKRDKEGNEKRSFRAPKEDDWTLIKKKTEQEIDHSSKTVGAYIYDTLLQNPSQKVKGKLVRTIERKFYKEELKAILEKQKAFHPELTDEGLYNECVRELYRNNDAHQWALSKKDFTHLFLEDIIFYQRPLKSQKFNIGKCSLEYRNFRINGERKTKYLNAVPKSNPYYQEFRVWQWMYNLKIYKKEDEVDVTGQFLSNIEDWENLFEFLMRQKEVDHKIILKHLLTSKELKGKALNAETAKYRWNYVYDSVKDESKKYPCNETGYEIRRRLKKVENMSFDFFTREIEYNLWHIIYSVTDKIEYEKALKTFAEKHRLDVNSFVENFKKFPPFKSEYGPFSLKAIKKLLPLLRLGKYWSWDAIDEKTKSRIDKVTTGEFDEKIKNRVREKAINLTEYHHFQGLQLWLASYIVYDRHSEADISKKWNSVVDLDGYIKDFKQHSLRNPIVEQVVTETLRVVRDIWQEYGEGKKDFFDEIHVELGREMKNPADKRKQITNQITDNENTNLRIKALLTELKNDTGFENVRPYSPMQQEILKIYENGVLNSNIEIPEDIEKISKKAIPTSSELLRYKLWLEQKYRSPYTGEIIPFTKLFTSEYEIEHIIPQSRYFDDSFSNKVICEASVNKLKDNQIGLEFIKNHHGEIVENGFGKSVKIFEVRTYETFVKDHYSKSFSKRNKLLMEEIPEKMIERQINDTRYISKYISAVLSNIVRSETNDEGINSKNLIPGNGKITATLKQDWGLNDIWNGIILTRFERMNQLTNSKGFTSWNKNHQKYLPTVPLELSKGFQKKRIDHRHHALDALVIACATRDHVNLLNNQYAKSKERFDLNRKLRKYVKVAYSHPKTKDRIEREVPKDFQKPWETFTIDSRNALETIVISFKQNLRVINKATNKYEKWIKKNGQKSKEIVEQKGLNWAIRKPIHKDTVSGLIKLRKKKKVSLGVALDNISDIVNKPLRKEVQSLARLKYDKNLLTKYFKDRKYKWKTQDISRVEIYYWENDLVATRTSLDTSFNEKRIKGSITDTGIQKILLAHLEKYKNRVDEKGKSMAPEQLAFTPEGVDEMNKNIIQLNGGKFHKPILKVRTYEPKGNKFKVGETGNKRKKYVEAAKGTNLFFAIYQNGEGKRSYDTIPLNIVIERQKQGLTSVPEINEKEEKLLFYLSPNDLVYVPNEDENIDTIDFNNLTKEQTERIYKMVSSSGNQCFFLRQDVSTAIVNKVEYSALNKMERSVNGVMIKEFCSKLNTDRLGNIKSVHNKSGIIKIGNHEYENKEV</sequence>
<keyword evidence="3 12" id="KW-0479">Metal-binding</keyword>
<evidence type="ECO:0000313" key="14">
    <source>
        <dbReference type="EMBL" id="MFB9210189.1"/>
    </source>
</evidence>
<feature type="binding site" evidence="12">
    <location>
        <position position="8"/>
    </location>
    <ligand>
        <name>Mg(2+)</name>
        <dbReference type="ChEBI" id="CHEBI:18420"/>
        <label>1</label>
    </ligand>
</feature>
<evidence type="ECO:0000256" key="4">
    <source>
        <dbReference type="ARBA" id="ARBA00022759"/>
    </source>
</evidence>
<dbReference type="RefSeq" id="WP_379945304.1">
    <property type="nucleotide sequence ID" value="NZ_JBHMEW010000005.1"/>
</dbReference>
<dbReference type="Gene3D" id="1.10.30.50">
    <property type="match status" value="1"/>
</dbReference>
<evidence type="ECO:0000256" key="8">
    <source>
        <dbReference type="ARBA" id="ARBA00023118"/>
    </source>
</evidence>
<keyword evidence="7 12" id="KW-0694">RNA-binding</keyword>
<evidence type="ECO:0000256" key="2">
    <source>
        <dbReference type="ARBA" id="ARBA00022722"/>
    </source>
</evidence>
<reference evidence="14 15" key="1">
    <citation type="submission" date="2024-09" db="EMBL/GenBank/DDBJ databases">
        <authorList>
            <person name="Sun Q."/>
            <person name="Mori K."/>
        </authorList>
    </citation>
    <scope>NUCLEOTIDE SEQUENCE [LARGE SCALE GENOMIC DNA]</scope>
    <source>
        <strain evidence="14 15">CECT 7682</strain>
    </source>
</reference>
<keyword evidence="15" id="KW-1185">Reference proteome</keyword>
<evidence type="ECO:0000256" key="6">
    <source>
        <dbReference type="ARBA" id="ARBA00022842"/>
    </source>
</evidence>
<dbReference type="InterPro" id="IPR041383">
    <property type="entry name" value="RuvC_III"/>
</dbReference>
<dbReference type="Pfam" id="PF18541">
    <property type="entry name" value="RuvC_III"/>
    <property type="match status" value="1"/>
</dbReference>
<dbReference type="Pfam" id="PF13395">
    <property type="entry name" value="HNH_4"/>
    <property type="match status" value="1"/>
</dbReference>
<dbReference type="InterPro" id="IPR003615">
    <property type="entry name" value="HNH_nuc"/>
</dbReference>
<feature type="binding site" evidence="12">
    <location>
        <position position="1059"/>
    </location>
    <ligand>
        <name>Mg(2+)</name>
        <dbReference type="ChEBI" id="CHEBI:18420"/>
        <label>2</label>
    </ligand>
</feature>
<dbReference type="InterPro" id="IPR028629">
    <property type="entry name" value="Cas9"/>
</dbReference>
<evidence type="ECO:0000256" key="1">
    <source>
        <dbReference type="ARBA" id="ARBA00001946"/>
    </source>
</evidence>
<evidence type="ECO:0000256" key="12">
    <source>
        <dbReference type="HAMAP-Rule" id="MF_01480"/>
    </source>
</evidence>
<dbReference type="GO" id="GO:0004519">
    <property type="term" value="F:endonuclease activity"/>
    <property type="evidence" value="ECO:0007669"/>
    <property type="project" value="UniProtKB-KW"/>
</dbReference>
<dbReference type="HAMAP" id="MF_01480">
    <property type="entry name" value="Cas9"/>
    <property type="match status" value="1"/>
</dbReference>
<feature type="binding site" evidence="12">
    <location>
        <position position="741"/>
    </location>
    <ligand>
        <name>Mg(2+)</name>
        <dbReference type="ChEBI" id="CHEBI:18420"/>
        <label>1</label>
    </ligand>
</feature>
<comment type="caution">
    <text evidence="14">The sequence shown here is derived from an EMBL/GenBank/DDBJ whole genome shotgun (WGS) entry which is preliminary data.</text>
</comment>
<dbReference type="EMBL" id="JBHMEW010000005">
    <property type="protein sequence ID" value="MFB9210189.1"/>
    <property type="molecule type" value="Genomic_DNA"/>
</dbReference>
<feature type="domain" description="HNH Cas9-type" evidence="13">
    <location>
        <begin position="782"/>
        <end position="954"/>
    </location>
</feature>
<comment type="cofactor">
    <cofactor evidence="1 12">
        <name>Mg(2+)</name>
        <dbReference type="ChEBI" id="CHEBI:18420"/>
    </cofactor>
</comment>
<accession>A0ABV5J048</accession>
<proteinExistence type="inferred from homology"/>
<comment type="similarity">
    <text evidence="12">Belongs to the CRISPR-associated Cas9 family.</text>
</comment>
<dbReference type="Proteomes" id="UP001589654">
    <property type="component" value="Unassembled WGS sequence"/>
</dbReference>
<dbReference type="Pfam" id="PF16593">
    <property type="entry name" value="Cas9-BH"/>
    <property type="match status" value="1"/>
</dbReference>
<evidence type="ECO:0000256" key="7">
    <source>
        <dbReference type="ARBA" id="ARBA00022884"/>
    </source>
</evidence>
<evidence type="ECO:0000256" key="11">
    <source>
        <dbReference type="ARBA" id="ARBA00046380"/>
    </source>
</evidence>
<keyword evidence="8 12" id="KW-0051">Antiviral defense</keyword>
<dbReference type="PROSITE" id="PS51749">
    <property type="entry name" value="HNH_CAS9"/>
    <property type="match status" value="1"/>
</dbReference>
<keyword evidence="2 12" id="KW-0540">Nuclease</keyword>
<organism evidence="14 15">
    <name type="scientific">Echinicola jeungdonensis</name>
    <dbReference type="NCBI Taxonomy" id="709343"/>
    <lineage>
        <taxon>Bacteria</taxon>
        <taxon>Pseudomonadati</taxon>
        <taxon>Bacteroidota</taxon>
        <taxon>Cytophagia</taxon>
        <taxon>Cytophagales</taxon>
        <taxon>Cyclobacteriaceae</taxon>
        <taxon>Echinicola</taxon>
    </lineage>
</organism>
<protein>
    <recommendedName>
        <fullName evidence="12">CRISPR-associated endonuclease Cas9</fullName>
        <ecNumber evidence="12">3.1.-.-</ecNumber>
    </recommendedName>
</protein>
<dbReference type="InterPro" id="IPR033114">
    <property type="entry name" value="HNH_CAS9"/>
</dbReference>
<comment type="function">
    <text evidence="12">CRISPR (clustered regularly interspaced short palindromic repeat) is an adaptive immune system that provides protection against mobile genetic elements (viruses, transposable elements and conjugative plasmids). CRISPR clusters contain spacers, sequences complementary to antecedent mobile elements, and target invading nucleic acids. CRISPR clusters are transcribed and processed into CRISPR RNA (crRNA). In type II CRISPR systems correct processing of pre-crRNA requires a trans-encoded small RNA (tracrRNA), endogenous ribonuclease 3 (rnc) and this protein. The tracrRNA serves as a guide for ribonuclease 3-aided processing of pre-crRNA. Subsequently Cas9/crRNA/tracrRNA endonucleolytically cleaves linear or circular dsDNA target complementary to the spacer; Cas9 is inactive in the absence of the 2 guide RNAs (gRNA). Cas9 recognizes the protospacer adjacent motif (PAM) in the CRISPR repeat sequences to help distinguish self versus nonself, as targets within the bacterial CRISPR locus do not have PAMs. PAM recognition is also required for catalytic activity.</text>
</comment>
<keyword evidence="9 12" id="KW-0238">DNA-binding</keyword>
<feature type="binding site" evidence="12">
    <location>
        <position position="8"/>
    </location>
    <ligand>
        <name>Mg(2+)</name>
        <dbReference type="ChEBI" id="CHEBI:18420"/>
        <label>2</label>
    </ligand>
</feature>